<keyword evidence="2" id="KW-1185">Reference proteome</keyword>
<reference evidence="1 2" key="1">
    <citation type="submission" date="2024-03" db="EMBL/GenBank/DDBJ databases">
        <authorList>
            <person name="Martinez-Hernandez J."/>
        </authorList>
    </citation>
    <scope>NUCLEOTIDE SEQUENCE [LARGE SCALE GENOMIC DNA]</scope>
</reference>
<evidence type="ECO:0000313" key="2">
    <source>
        <dbReference type="Proteomes" id="UP001497480"/>
    </source>
</evidence>
<accession>A0AAV1WCC2</accession>
<protein>
    <submittedName>
        <fullName evidence="1">Uncharacterized protein</fullName>
    </submittedName>
</protein>
<comment type="caution">
    <text evidence="1">The sequence shown here is derived from an EMBL/GenBank/DDBJ whole genome shotgun (WGS) entry which is preliminary data.</text>
</comment>
<dbReference type="Proteomes" id="UP001497480">
    <property type="component" value="Unassembled WGS sequence"/>
</dbReference>
<dbReference type="EMBL" id="CAXHTB010000005">
    <property type="protein sequence ID" value="CAL0306668.1"/>
    <property type="molecule type" value="Genomic_DNA"/>
</dbReference>
<name>A0AAV1WCC2_LUPLU</name>
<dbReference type="AlphaFoldDB" id="A0AAV1WCC2"/>
<sequence>MLAATYKYTCNTCVLDNKSSSWSSHKERGSHEEWLYKDVPYKTFDKIEDITSCWRARVVAILMFSSKSILPLIERWEDVMSTLATARVNVIRFSVGNHIYDLLKNGKT</sequence>
<organism evidence="1 2">
    <name type="scientific">Lupinus luteus</name>
    <name type="common">European yellow lupine</name>
    <dbReference type="NCBI Taxonomy" id="3873"/>
    <lineage>
        <taxon>Eukaryota</taxon>
        <taxon>Viridiplantae</taxon>
        <taxon>Streptophyta</taxon>
        <taxon>Embryophyta</taxon>
        <taxon>Tracheophyta</taxon>
        <taxon>Spermatophyta</taxon>
        <taxon>Magnoliopsida</taxon>
        <taxon>eudicotyledons</taxon>
        <taxon>Gunneridae</taxon>
        <taxon>Pentapetalae</taxon>
        <taxon>rosids</taxon>
        <taxon>fabids</taxon>
        <taxon>Fabales</taxon>
        <taxon>Fabaceae</taxon>
        <taxon>Papilionoideae</taxon>
        <taxon>50 kb inversion clade</taxon>
        <taxon>genistoids sensu lato</taxon>
        <taxon>core genistoids</taxon>
        <taxon>Genisteae</taxon>
        <taxon>Lupinus</taxon>
    </lineage>
</organism>
<gene>
    <name evidence="1" type="ORF">LLUT_LOCUS7728</name>
</gene>
<proteinExistence type="predicted"/>
<evidence type="ECO:0000313" key="1">
    <source>
        <dbReference type="EMBL" id="CAL0306668.1"/>
    </source>
</evidence>